<feature type="compositionally biased region" description="Pro residues" evidence="1">
    <location>
        <begin position="84"/>
        <end position="94"/>
    </location>
</feature>
<dbReference type="Proteomes" id="UP000515158">
    <property type="component" value="Unplaced"/>
</dbReference>
<gene>
    <name evidence="4" type="primary">LOC117651421</name>
</gene>
<feature type="chain" id="PRO_5028335802" evidence="2">
    <location>
        <begin position="24"/>
        <end position="122"/>
    </location>
</feature>
<sequence>MKLTVLALFLGVVVLAICQQAAGEPHKPNPKPNHLHKRSPHGPHHPPEPNHKPHSLHKRSPHGPHHPPEPNHKPHHLPKRSPSGSPPKPKPAPAPKILAPKPVLHPDLKKKGLGGLLGNGGR</sequence>
<name>A0A6P9A3T6_THRPL</name>
<protein>
    <submittedName>
        <fullName evidence="4">Early nodulin-75-like</fullName>
    </submittedName>
</protein>
<dbReference type="AlphaFoldDB" id="A0A6P9A3T6"/>
<evidence type="ECO:0000313" key="4">
    <source>
        <dbReference type="RefSeq" id="XP_034251356.1"/>
    </source>
</evidence>
<feature type="region of interest" description="Disordered" evidence="1">
    <location>
        <begin position="23"/>
        <end position="122"/>
    </location>
</feature>
<feature type="compositionally biased region" description="Basic residues" evidence="1">
    <location>
        <begin position="52"/>
        <end position="65"/>
    </location>
</feature>
<feature type="compositionally biased region" description="Gly residues" evidence="1">
    <location>
        <begin position="113"/>
        <end position="122"/>
    </location>
</feature>
<feature type="compositionally biased region" description="Basic residues" evidence="1">
    <location>
        <begin position="33"/>
        <end position="44"/>
    </location>
</feature>
<proteinExistence type="predicted"/>
<evidence type="ECO:0000256" key="2">
    <source>
        <dbReference type="SAM" id="SignalP"/>
    </source>
</evidence>
<dbReference type="KEGG" id="tpal:117651421"/>
<evidence type="ECO:0000313" key="3">
    <source>
        <dbReference type="Proteomes" id="UP000515158"/>
    </source>
</evidence>
<feature type="signal peptide" evidence="2">
    <location>
        <begin position="1"/>
        <end position="23"/>
    </location>
</feature>
<dbReference type="RefSeq" id="XP_034251356.1">
    <property type="nucleotide sequence ID" value="XM_034395465.1"/>
</dbReference>
<accession>A0A6P9A3T6</accession>
<dbReference type="InParanoid" id="A0A6P9A3T6"/>
<evidence type="ECO:0000256" key="1">
    <source>
        <dbReference type="SAM" id="MobiDB-lite"/>
    </source>
</evidence>
<reference evidence="4" key="1">
    <citation type="submission" date="2025-08" db="UniProtKB">
        <authorList>
            <consortium name="RefSeq"/>
        </authorList>
    </citation>
    <scope>IDENTIFICATION</scope>
    <source>
        <tissue evidence="4">Total insect</tissue>
    </source>
</reference>
<dbReference type="GeneID" id="117651421"/>
<keyword evidence="3" id="KW-1185">Reference proteome</keyword>
<keyword evidence="2" id="KW-0732">Signal</keyword>
<organism evidence="4">
    <name type="scientific">Thrips palmi</name>
    <name type="common">Melon thrips</name>
    <dbReference type="NCBI Taxonomy" id="161013"/>
    <lineage>
        <taxon>Eukaryota</taxon>
        <taxon>Metazoa</taxon>
        <taxon>Ecdysozoa</taxon>
        <taxon>Arthropoda</taxon>
        <taxon>Hexapoda</taxon>
        <taxon>Insecta</taxon>
        <taxon>Pterygota</taxon>
        <taxon>Neoptera</taxon>
        <taxon>Paraneoptera</taxon>
        <taxon>Thysanoptera</taxon>
        <taxon>Terebrantia</taxon>
        <taxon>Thripoidea</taxon>
        <taxon>Thripidae</taxon>
        <taxon>Thrips</taxon>
    </lineage>
</organism>